<dbReference type="AlphaFoldDB" id="A0A2T5JE74"/>
<dbReference type="EMBL" id="QAOQ01000002">
    <property type="protein sequence ID" value="PTR00070.1"/>
    <property type="molecule type" value="Genomic_DNA"/>
</dbReference>
<proteinExistence type="predicted"/>
<dbReference type="RefSeq" id="WP_211309768.1">
    <property type="nucleotide sequence ID" value="NZ_CP160205.1"/>
</dbReference>
<comment type="caution">
    <text evidence="1">The sequence shown here is derived from an EMBL/GenBank/DDBJ whole genome shotgun (WGS) entry which is preliminary data.</text>
</comment>
<dbReference type="InterPro" id="IPR018534">
    <property type="entry name" value="Tet_reg_excision_RteC"/>
</dbReference>
<keyword evidence="2" id="KW-1185">Reference proteome</keyword>
<gene>
    <name evidence="1" type="ORF">C8P68_102902</name>
</gene>
<evidence type="ECO:0000313" key="2">
    <source>
        <dbReference type="Proteomes" id="UP000244168"/>
    </source>
</evidence>
<accession>A0A2T5JE74</accession>
<name>A0A2T5JE74_9SPHI</name>
<dbReference type="Pfam" id="PF09357">
    <property type="entry name" value="RteC"/>
    <property type="match status" value="1"/>
</dbReference>
<sequence>MVNVLDFEEMYVELENKLSLIALEEARPLQKMTACLSVIRKVLVEVREKALATGFIDQAAEVQFFKVVKPRFFSLQVLETELYHLENVKKATSILELQEYYREELRCIGRFFRQYAFQYEYYHHHRNISEFKIGHTKMLTNQLGYVQHNENLNYSNAKFIEL</sequence>
<dbReference type="Proteomes" id="UP000244168">
    <property type="component" value="Unassembled WGS sequence"/>
</dbReference>
<protein>
    <submittedName>
        <fullName evidence="1">RteC protein</fullName>
    </submittedName>
</protein>
<reference evidence="1 2" key="1">
    <citation type="submission" date="2018-04" db="EMBL/GenBank/DDBJ databases">
        <title>Genomic Encyclopedia of Archaeal and Bacterial Type Strains, Phase II (KMG-II): from individual species to whole genera.</title>
        <authorList>
            <person name="Goeker M."/>
        </authorList>
    </citation>
    <scope>NUCLEOTIDE SEQUENCE [LARGE SCALE GENOMIC DNA]</scope>
    <source>
        <strain evidence="1 2">DSM 26809</strain>
    </source>
</reference>
<evidence type="ECO:0000313" key="1">
    <source>
        <dbReference type="EMBL" id="PTR00070.1"/>
    </source>
</evidence>
<organism evidence="1 2">
    <name type="scientific">Mucilaginibacter yixingensis</name>
    <dbReference type="NCBI Taxonomy" id="1295612"/>
    <lineage>
        <taxon>Bacteria</taxon>
        <taxon>Pseudomonadati</taxon>
        <taxon>Bacteroidota</taxon>
        <taxon>Sphingobacteriia</taxon>
        <taxon>Sphingobacteriales</taxon>
        <taxon>Sphingobacteriaceae</taxon>
        <taxon>Mucilaginibacter</taxon>
    </lineage>
</organism>